<dbReference type="PROSITE" id="PS00168">
    <property type="entry name" value="TRP_SYNTHASE_BETA"/>
    <property type="match status" value="1"/>
</dbReference>
<dbReference type="InterPro" id="IPR036052">
    <property type="entry name" value="TrpB-like_PALP_sf"/>
</dbReference>
<evidence type="ECO:0000256" key="17">
    <source>
        <dbReference type="ARBA" id="ARBA00049047"/>
    </source>
</evidence>
<keyword evidence="13 20" id="KW-1133">Transmembrane helix</keyword>
<comment type="catalytic activity">
    <reaction evidence="17 18">
        <text>(1S,2R)-1-C-(indol-3-yl)glycerol 3-phosphate + L-serine = D-glyceraldehyde 3-phosphate + L-tryptophan + H2O</text>
        <dbReference type="Rhea" id="RHEA:10532"/>
        <dbReference type="ChEBI" id="CHEBI:15377"/>
        <dbReference type="ChEBI" id="CHEBI:33384"/>
        <dbReference type="ChEBI" id="CHEBI:57912"/>
        <dbReference type="ChEBI" id="CHEBI:58866"/>
        <dbReference type="ChEBI" id="CHEBI:59776"/>
        <dbReference type="EC" id="4.2.1.20"/>
    </reaction>
</comment>
<evidence type="ECO:0000256" key="3">
    <source>
        <dbReference type="ARBA" id="ARBA00004733"/>
    </source>
</evidence>
<organism evidence="21 22">
    <name type="scientific">Pyrenophora teres f. teres</name>
    <dbReference type="NCBI Taxonomy" id="97479"/>
    <lineage>
        <taxon>Eukaryota</taxon>
        <taxon>Fungi</taxon>
        <taxon>Dikarya</taxon>
        <taxon>Ascomycota</taxon>
        <taxon>Pezizomycotina</taxon>
        <taxon>Dothideomycetes</taxon>
        <taxon>Pleosporomycetidae</taxon>
        <taxon>Pleosporales</taxon>
        <taxon>Pleosporineae</taxon>
        <taxon>Pleosporaceae</taxon>
        <taxon>Pyrenophora</taxon>
    </lineage>
</organism>
<evidence type="ECO:0000256" key="5">
    <source>
        <dbReference type="ARBA" id="ARBA00006095"/>
    </source>
</evidence>
<comment type="subcellular location">
    <subcellularLocation>
        <location evidence="2">Membrane</location>
        <topology evidence="2">Multi-pass membrane protein</topology>
    </subcellularLocation>
</comment>
<dbReference type="InterPro" id="IPR004331">
    <property type="entry name" value="SPX_dom"/>
</dbReference>
<feature type="transmembrane region" description="Helical" evidence="20">
    <location>
        <begin position="1459"/>
        <end position="1483"/>
    </location>
</feature>
<dbReference type="PROSITE" id="PS51382">
    <property type="entry name" value="SPX"/>
    <property type="match status" value="1"/>
</dbReference>
<feature type="region of interest" description="Disordered" evidence="19">
    <location>
        <begin position="1001"/>
        <end position="1057"/>
    </location>
</feature>
<evidence type="ECO:0000256" key="13">
    <source>
        <dbReference type="ARBA" id="ARBA00022989"/>
    </source>
</evidence>
<gene>
    <name evidence="21" type="ORF">PTTW11_04037</name>
</gene>
<dbReference type="GO" id="GO:0004834">
    <property type="term" value="F:tryptophan synthase activity"/>
    <property type="evidence" value="ECO:0007669"/>
    <property type="project" value="UniProtKB-EC"/>
</dbReference>
<dbReference type="Pfam" id="PF03600">
    <property type="entry name" value="CitMHS"/>
    <property type="match status" value="1"/>
</dbReference>
<dbReference type="FunFam" id="3.40.50.1100:FF:000004">
    <property type="entry name" value="Tryptophan synthase beta chain"/>
    <property type="match status" value="1"/>
</dbReference>
<dbReference type="UniPathway" id="UPA00035">
    <property type="reaction ID" value="UER00044"/>
</dbReference>
<sequence length="1713" mass="188182">MDGIKKTFAQCKKEGRSALVTYVTAGFPTKEETPDIMMAMEAGGADIIELGMPFTDPIADGPVIQTANTQALKNGVTIVDVLQMIRDARKRGLKAPVLLMGYYNPLLSYGEEKMLQDAKEAGANGFIMVDLPPEEALRFRNFCRSYGLSYVPLIAPATSEHRMRVLCKIADSFIYVVSRMGVTGATGTMNAALPQLLDRVHKYSGNVPAAVGFGVSTRDHFVSVGKIAEGVVIGSQIINTLIKAAPGEGAKAVEKYCDEICGKSTRETTREVGIVETLNEAKEPTGVHVDKVITDADTPDGPGLADQLEMLNTDDANTHEQNGFDEKHKFPARFGEFGGQYVPESLMDCLSELEEGFNSAIEDPKFWEEYRSYYNWMGRPGHLHLAERLTEHAGGANIWLKREDLNHTGSHKINNALGQVLVARRLGKTEIIAETGAGQHGVATATVCAKFNMKCTIYMGAEDVRRQALNVFRIKLLGAQVVAVEAGAKTLRDAVNEAMRSWVVHLDTTHYIIGSAIGPHPFPTIVRTFQSIIGNETKQQMQEKRGKLPDAVVACVGGGSNAVGMFYPFSKDPSVKLLGIEAGGDGIDTDRHSATLSAGTKGVLHGVRTYVLQNKHGQINETHSVSAGLDYPGVGPELSSWKDSDRAKFIACTDAEAFIGFRLMSQLEGIIPALETSHAVFGAIELAKTMDKDQDIVICVSGRGDKDVQSVAEELPKLGPKIGWDLRCNLNNDVSVDMTGRDGDADRRVTRAQDDCDGLSADAGCGLRCGGEGDKGTANEGAMCESTLTQPPTLDVFSPFPDVAPDQAFELQEIKHSTHKQAPARETKRQQKRREKLEQLREADEMKFSHSLQFNAVPDWSNHYIAYSNLKKQYVPHFPPIHTTDHPLTCDCDGYRIYNLETQLHQKNANGDAESSPLLNGDADDPDKVFTNTLDAELERVTSFYALKENEIYGEMDALLKDEELFEEHQEDYNEENENAPPGRKMRSGSIFKAIGFNRPRALSGASGRSTDHGDDDEESDEELDETTRLRKKSPDGHRRRRHTEEDMAASHASSRRKASTVFEDYNDMAFSALYDEGVSLKKRAVSVYVLLCELRSFIQLNKTGFEKVLKKYDKIMDRKLKKTYLNKYVYPAYPFKQSTMDELTRNLERMEAAYAQIGTKGDIVEAKRELRLHLREHVVWERNTVWREMIGIERKAQAANIGITQTLLGRDTTGGKVRRQGDEVESDMKEVDTPIGRYRCPQWLLSRTFWILVACIAVFVVLLLVPIMEMPEQQNCLAMVVFVSLLWATEAIPLFVTSLLVPFLAVTLNVVRSDVEPHRRLESKAAASYVFSAMWTPVIMLLLGGFTIAAALSKYNIAKMMATLVLSKAGTKPRTVLLVNMFVAMFASMWISNVAAPVLCYSIIQPILRNLPADSDMTKALLLGIALSSNIGGAASPIASPQNLIALQNMGPEPSWGVWFFVALPVCIISILLIWILLLVTFQPGRGTSIVPIRPLKDKFSGTQWFISIVTVTTIALWCVSHQLEATFGDMGVVAIIPIIAFFGTGILTKEDFNNFLWTIIILAAGGLSLGKSVNSSGLLHTLAESITAGVEGMSLYGVLVVFCALILVVATFISHTVAALIVLPLVKQVGLQMGEPHPNLLVMGSVLMASGAMGLPTSGFPNMTAIMMEDSRTGQRYLQVKHFLTRGIPASLITFVVIITVGYGLMLAVGF</sequence>
<feature type="compositionally biased region" description="Basic and acidic residues" evidence="19">
    <location>
        <begin position="823"/>
        <end position="836"/>
    </location>
</feature>
<dbReference type="Gene3D" id="3.20.20.70">
    <property type="entry name" value="Aldolase class I"/>
    <property type="match status" value="1"/>
</dbReference>
<dbReference type="NCBIfam" id="TIGR00262">
    <property type="entry name" value="trpA"/>
    <property type="match status" value="1"/>
</dbReference>
<name>A0A6S6VY85_9PLEO</name>
<keyword evidence="9 18" id="KW-0028">Amino-acid biosynthesis</keyword>
<dbReference type="SUPFAM" id="SSF51366">
    <property type="entry name" value="Ribulose-phoshate binding barrel"/>
    <property type="match status" value="1"/>
</dbReference>
<feature type="transmembrane region" description="Helical" evidence="20">
    <location>
        <begin position="1327"/>
        <end position="1353"/>
    </location>
</feature>
<evidence type="ECO:0000256" key="20">
    <source>
        <dbReference type="SAM" id="Phobius"/>
    </source>
</evidence>
<evidence type="ECO:0000256" key="16">
    <source>
        <dbReference type="ARBA" id="ARBA00023239"/>
    </source>
</evidence>
<dbReference type="CDD" id="cd14478">
    <property type="entry name" value="SPX_PHO87_PHO90_like"/>
    <property type="match status" value="1"/>
</dbReference>
<accession>A0A6S6VY85</accession>
<evidence type="ECO:0000256" key="19">
    <source>
        <dbReference type="SAM" id="MobiDB-lite"/>
    </source>
</evidence>
<dbReference type="InterPro" id="IPR001926">
    <property type="entry name" value="TrpB-like_PALP"/>
</dbReference>
<feature type="transmembrane region" description="Helical" evidence="20">
    <location>
        <begin position="1690"/>
        <end position="1711"/>
    </location>
</feature>
<dbReference type="Pfam" id="PF00291">
    <property type="entry name" value="PALP"/>
    <property type="match status" value="1"/>
</dbReference>
<feature type="transmembrane region" description="Helical" evidence="20">
    <location>
        <begin position="1557"/>
        <end position="1575"/>
    </location>
</feature>
<dbReference type="InterPro" id="IPR023026">
    <property type="entry name" value="Trp_synth_beta/beta-like"/>
</dbReference>
<feature type="transmembrane region" description="Helical" evidence="20">
    <location>
        <begin position="1595"/>
        <end position="1628"/>
    </location>
</feature>
<keyword evidence="15 18" id="KW-0057">Aromatic amino acid biosynthesis</keyword>
<feature type="compositionally biased region" description="Basic and acidic residues" evidence="19">
    <location>
        <begin position="1026"/>
        <end position="1037"/>
    </location>
</feature>
<dbReference type="GO" id="GO:0005737">
    <property type="term" value="C:cytoplasm"/>
    <property type="evidence" value="ECO:0007669"/>
    <property type="project" value="TreeGrafter"/>
</dbReference>
<dbReference type="FunFam" id="3.40.50.1100:FF:000001">
    <property type="entry name" value="Tryptophan synthase beta chain"/>
    <property type="match status" value="1"/>
</dbReference>
<feature type="transmembrane region" description="Helical" evidence="20">
    <location>
        <begin position="1531"/>
        <end position="1550"/>
    </location>
</feature>
<dbReference type="CDD" id="cd04724">
    <property type="entry name" value="Tryptophan_synthase_alpha"/>
    <property type="match status" value="1"/>
</dbReference>
<evidence type="ECO:0000313" key="22">
    <source>
        <dbReference type="Proteomes" id="UP000472372"/>
    </source>
</evidence>
<dbReference type="SUPFAM" id="SSF53686">
    <property type="entry name" value="Tryptophan synthase beta subunit-like PLP-dependent enzymes"/>
    <property type="match status" value="1"/>
</dbReference>
<dbReference type="NCBIfam" id="TIGR00263">
    <property type="entry name" value="trpB"/>
    <property type="match status" value="1"/>
</dbReference>
<keyword evidence="16 18" id="KW-0456">Lyase</keyword>
<evidence type="ECO:0000256" key="6">
    <source>
        <dbReference type="ARBA" id="ARBA00012043"/>
    </source>
</evidence>
<dbReference type="InterPro" id="IPR002028">
    <property type="entry name" value="Trp_synthase_suA"/>
</dbReference>
<evidence type="ECO:0000256" key="15">
    <source>
        <dbReference type="ARBA" id="ARBA00023141"/>
    </source>
</evidence>
<comment type="similarity">
    <text evidence="4">In the C-terminal section; belongs to the TrpB family.</text>
</comment>
<feature type="transmembrane region" description="Helical" evidence="20">
    <location>
        <begin position="1250"/>
        <end position="1269"/>
    </location>
</feature>
<evidence type="ECO:0000256" key="10">
    <source>
        <dbReference type="ARBA" id="ARBA00022692"/>
    </source>
</evidence>
<dbReference type="PANTHER" id="PTHR48077:SF3">
    <property type="entry name" value="TRYPTOPHAN SYNTHASE"/>
    <property type="match status" value="1"/>
</dbReference>
<dbReference type="PROSITE" id="PS00167">
    <property type="entry name" value="TRP_SYNTHASE_ALPHA"/>
    <property type="match status" value="1"/>
</dbReference>
<dbReference type="InterPro" id="IPR006654">
    <property type="entry name" value="Trp_synth_beta"/>
</dbReference>
<dbReference type="EC" id="4.2.1.20" evidence="6 18"/>
<dbReference type="PANTHER" id="PTHR48077">
    <property type="entry name" value="TRYPTOPHAN SYNTHASE-RELATED"/>
    <property type="match status" value="1"/>
</dbReference>
<protein>
    <recommendedName>
        <fullName evidence="7 18">Tryptophan synthase</fullName>
        <ecNumber evidence="6 18">4.2.1.20</ecNumber>
    </recommendedName>
</protein>
<feature type="transmembrane region" description="Helical" evidence="20">
    <location>
        <begin position="1378"/>
        <end position="1405"/>
    </location>
</feature>
<keyword evidence="10 20" id="KW-0812">Transmembrane</keyword>
<dbReference type="CDD" id="cd01115">
    <property type="entry name" value="SLC13_permease"/>
    <property type="match status" value="1"/>
</dbReference>
<dbReference type="InterPro" id="IPR006653">
    <property type="entry name" value="Trp_synth_b_CS"/>
</dbReference>
<evidence type="ECO:0000256" key="14">
    <source>
        <dbReference type="ARBA" id="ARBA00023136"/>
    </source>
</evidence>
<evidence type="ECO:0000313" key="21">
    <source>
        <dbReference type="EMBL" id="CAE7026227.1"/>
    </source>
</evidence>
<keyword evidence="8" id="KW-0813">Transport</keyword>
<dbReference type="Gene3D" id="3.40.50.1100">
    <property type="match status" value="2"/>
</dbReference>
<dbReference type="InterPro" id="IPR004680">
    <property type="entry name" value="Cit_transptr-like_dom"/>
</dbReference>
<dbReference type="InterPro" id="IPR011060">
    <property type="entry name" value="RibuloseP-bd_barrel"/>
</dbReference>
<keyword evidence="12 18" id="KW-0663">Pyridoxal phosphate</keyword>
<comment type="similarity">
    <text evidence="5">In the N-terminal section; belongs to the TrpA family.</text>
</comment>
<evidence type="ECO:0000256" key="9">
    <source>
        <dbReference type="ARBA" id="ARBA00022605"/>
    </source>
</evidence>
<feature type="transmembrane region" description="Helical" evidence="20">
    <location>
        <begin position="1504"/>
        <end position="1525"/>
    </location>
</feature>
<comment type="cofactor">
    <cofactor evidence="1 18">
        <name>pyridoxal 5'-phosphate</name>
        <dbReference type="ChEBI" id="CHEBI:597326"/>
    </cofactor>
</comment>
<feature type="transmembrane region" description="Helical" evidence="20">
    <location>
        <begin position="1640"/>
        <end position="1657"/>
    </location>
</feature>
<dbReference type="GO" id="GO:0055085">
    <property type="term" value="P:transmembrane transport"/>
    <property type="evidence" value="ECO:0007669"/>
    <property type="project" value="InterPro"/>
</dbReference>
<dbReference type="HAMAP" id="MF_00133">
    <property type="entry name" value="Trp_synth_beta"/>
    <property type="match status" value="1"/>
</dbReference>
<dbReference type="CDD" id="cd06446">
    <property type="entry name" value="Trp-synth_B"/>
    <property type="match status" value="1"/>
</dbReference>
<evidence type="ECO:0000256" key="7">
    <source>
        <dbReference type="ARBA" id="ARBA00018724"/>
    </source>
</evidence>
<dbReference type="Pfam" id="PF03105">
    <property type="entry name" value="SPX"/>
    <property type="match status" value="2"/>
</dbReference>
<dbReference type="InterPro" id="IPR013785">
    <property type="entry name" value="Aldolase_TIM"/>
</dbReference>
<evidence type="ECO:0000256" key="4">
    <source>
        <dbReference type="ARBA" id="ARBA00005761"/>
    </source>
</evidence>
<evidence type="ECO:0000256" key="18">
    <source>
        <dbReference type="RuleBase" id="RU003663"/>
    </source>
</evidence>
<feature type="compositionally biased region" description="Acidic residues" evidence="19">
    <location>
        <begin position="1014"/>
        <end position="1025"/>
    </location>
</feature>
<comment type="pathway">
    <text evidence="3 18">Amino-acid biosynthesis; L-tryptophan biosynthesis; L-tryptophan from chorismate: step 5/5.</text>
</comment>
<feature type="region of interest" description="Disordered" evidence="19">
    <location>
        <begin position="814"/>
        <end position="836"/>
    </location>
</feature>
<keyword evidence="11 18" id="KW-0822">Tryptophan biosynthesis</keyword>
<evidence type="ECO:0000256" key="1">
    <source>
        <dbReference type="ARBA" id="ARBA00001933"/>
    </source>
</evidence>
<keyword evidence="14 20" id="KW-0472">Membrane</keyword>
<dbReference type="InterPro" id="IPR018204">
    <property type="entry name" value="Trp_synthase_alpha_AS"/>
</dbReference>
<feature type="transmembrane region" description="Helical" evidence="20">
    <location>
        <begin position="1281"/>
        <end position="1307"/>
    </location>
</feature>
<reference evidence="21" key="1">
    <citation type="submission" date="2021-02" db="EMBL/GenBank/DDBJ databases">
        <authorList>
            <person name="Syme A R."/>
            <person name="Syme A R."/>
            <person name="Moolhuijzen P."/>
        </authorList>
    </citation>
    <scope>NUCLEOTIDE SEQUENCE</scope>
    <source>
        <strain evidence="21">W1-1</strain>
    </source>
</reference>
<evidence type="ECO:0000256" key="8">
    <source>
        <dbReference type="ARBA" id="ARBA00022448"/>
    </source>
</evidence>
<proteinExistence type="inferred from homology"/>
<evidence type="ECO:0000256" key="11">
    <source>
        <dbReference type="ARBA" id="ARBA00022822"/>
    </source>
</evidence>
<dbReference type="Proteomes" id="UP000472372">
    <property type="component" value="Chromosome 3"/>
</dbReference>
<dbReference type="FunFam" id="3.20.20.70:FF:000151">
    <property type="entry name" value="Tryptophan synthase"/>
    <property type="match status" value="1"/>
</dbReference>
<evidence type="ECO:0000256" key="12">
    <source>
        <dbReference type="ARBA" id="ARBA00022898"/>
    </source>
</evidence>
<feature type="region of interest" description="Disordered" evidence="19">
    <location>
        <begin position="968"/>
        <end position="988"/>
    </location>
</feature>
<dbReference type="EMBL" id="HG992979">
    <property type="protein sequence ID" value="CAE7026227.1"/>
    <property type="molecule type" value="Genomic_DNA"/>
</dbReference>
<dbReference type="Pfam" id="PF00290">
    <property type="entry name" value="Trp_syntA"/>
    <property type="match status" value="1"/>
</dbReference>
<evidence type="ECO:0000256" key="2">
    <source>
        <dbReference type="ARBA" id="ARBA00004141"/>
    </source>
</evidence>
<dbReference type="GO" id="GO:0016020">
    <property type="term" value="C:membrane"/>
    <property type="evidence" value="ECO:0007669"/>
    <property type="project" value="UniProtKB-SubCell"/>
</dbReference>
<dbReference type="HAMAP" id="MF_00131">
    <property type="entry name" value="Trp_synth_alpha"/>
    <property type="match status" value="1"/>
</dbReference>